<feature type="region of interest" description="Disordered" evidence="8">
    <location>
        <begin position="305"/>
        <end position="324"/>
    </location>
</feature>
<feature type="region of interest" description="Disordered" evidence="8">
    <location>
        <begin position="43"/>
        <end position="125"/>
    </location>
</feature>
<feature type="domain" description="EGF-like" evidence="9">
    <location>
        <begin position="325"/>
        <end position="365"/>
    </location>
</feature>
<name>R7U7N3_CAPTE</name>
<evidence type="ECO:0000256" key="4">
    <source>
        <dbReference type="ARBA" id="ARBA00022837"/>
    </source>
</evidence>
<reference evidence="11" key="3">
    <citation type="submission" date="2015-06" db="UniProtKB">
        <authorList>
            <consortium name="EnsemblMetazoa"/>
        </authorList>
    </citation>
    <scope>IDENTIFICATION</scope>
</reference>
<evidence type="ECO:0000313" key="12">
    <source>
        <dbReference type="Proteomes" id="UP000014760"/>
    </source>
</evidence>
<gene>
    <name evidence="10" type="ORF">CAPTEDRAFT_209264</name>
</gene>
<dbReference type="PROSITE" id="PS01187">
    <property type="entry name" value="EGF_CA"/>
    <property type="match status" value="1"/>
</dbReference>
<keyword evidence="4" id="KW-0106">Calcium</keyword>
<keyword evidence="12" id="KW-1185">Reference proteome</keyword>
<sequence>MTGRRGIEIKADFDVRPSISVPWRNKKRILLLLYTVHAGRQGRSMETADHGDERDTPPVTLRANGGAAARASPPSNASCQAPPPPQRTDPAYMSTAEIRASKSRSNDPRSTPSPSSTCGSGGHPPPFTKTTLMSLTVMAVLTLVYATCPLQPTANVIIYMPPLISLRALKVFFNRDFNGKVIADDWVRRNKTVQYGVFDLPDAAPTDQPPCDAVRLCPNAFLQDLGGCDAARRECVCKRGFIIRGGLCHAISLELVHTNAFIALRKGNKDGVTRPVFPKLISLAFISLCRCYHIFYHPESTNTAEEQPHRAYSMSKRSTSDDSSDIDECATGSHRCPPEATCRNKIGSYECICGYRYYGDDNMCKDLVYPMHGVIAPTRPSHGYRNDELDHSSNDADQNAKLLLEEKKNPLLMRTQRQHGIRST</sequence>
<proteinExistence type="predicted"/>
<evidence type="ECO:0000256" key="1">
    <source>
        <dbReference type="ARBA" id="ARBA00022536"/>
    </source>
</evidence>
<dbReference type="AlphaFoldDB" id="R7U7N3"/>
<dbReference type="InterPro" id="IPR000742">
    <property type="entry name" value="EGF"/>
</dbReference>
<keyword evidence="3" id="KW-0677">Repeat</keyword>
<feature type="region of interest" description="Disordered" evidence="8">
    <location>
        <begin position="405"/>
        <end position="424"/>
    </location>
</feature>
<dbReference type="PROSITE" id="PS00010">
    <property type="entry name" value="ASX_HYDROXYL"/>
    <property type="match status" value="1"/>
</dbReference>
<dbReference type="EMBL" id="KB304303">
    <property type="protein sequence ID" value="ELU02161.1"/>
    <property type="molecule type" value="Genomic_DNA"/>
</dbReference>
<dbReference type="InterPro" id="IPR001881">
    <property type="entry name" value="EGF-like_Ca-bd_dom"/>
</dbReference>
<keyword evidence="1 7" id="KW-0245">EGF-like domain</keyword>
<dbReference type="Proteomes" id="UP000014760">
    <property type="component" value="Unassembled WGS sequence"/>
</dbReference>
<dbReference type="HOGENOM" id="CLU_647677_0_0_1"/>
<dbReference type="Gene3D" id="2.10.25.10">
    <property type="entry name" value="Laminin"/>
    <property type="match status" value="1"/>
</dbReference>
<evidence type="ECO:0000256" key="7">
    <source>
        <dbReference type="PROSITE-ProRule" id="PRU00076"/>
    </source>
</evidence>
<reference evidence="10 12" key="2">
    <citation type="journal article" date="2013" name="Nature">
        <title>Insights into bilaterian evolution from three spiralian genomes.</title>
        <authorList>
            <person name="Simakov O."/>
            <person name="Marletaz F."/>
            <person name="Cho S.J."/>
            <person name="Edsinger-Gonzales E."/>
            <person name="Havlak P."/>
            <person name="Hellsten U."/>
            <person name="Kuo D.H."/>
            <person name="Larsson T."/>
            <person name="Lv J."/>
            <person name="Arendt D."/>
            <person name="Savage R."/>
            <person name="Osoegawa K."/>
            <person name="de Jong P."/>
            <person name="Grimwood J."/>
            <person name="Chapman J.A."/>
            <person name="Shapiro H."/>
            <person name="Aerts A."/>
            <person name="Otillar R.P."/>
            <person name="Terry A.Y."/>
            <person name="Boore J.L."/>
            <person name="Grigoriev I.V."/>
            <person name="Lindberg D.R."/>
            <person name="Seaver E.C."/>
            <person name="Weisblat D.A."/>
            <person name="Putnam N.H."/>
            <person name="Rokhsar D.S."/>
        </authorList>
    </citation>
    <scope>NUCLEOTIDE SEQUENCE</scope>
    <source>
        <strain evidence="10 12">I ESC-2004</strain>
    </source>
</reference>
<evidence type="ECO:0000256" key="6">
    <source>
        <dbReference type="ARBA" id="ARBA00023180"/>
    </source>
</evidence>
<feature type="compositionally biased region" description="Low complexity" evidence="8">
    <location>
        <begin position="62"/>
        <end position="77"/>
    </location>
</feature>
<dbReference type="SMART" id="SM00179">
    <property type="entry name" value="EGF_CA"/>
    <property type="match status" value="1"/>
</dbReference>
<keyword evidence="6" id="KW-0325">Glycoprotein</keyword>
<dbReference type="CDD" id="cd00054">
    <property type="entry name" value="EGF_CA"/>
    <property type="match status" value="1"/>
</dbReference>
<dbReference type="EMBL" id="AMQN01008982">
    <property type="status" value="NOT_ANNOTATED_CDS"/>
    <property type="molecule type" value="Genomic_DNA"/>
</dbReference>
<dbReference type="GO" id="GO:0005509">
    <property type="term" value="F:calcium ion binding"/>
    <property type="evidence" value="ECO:0007669"/>
    <property type="project" value="InterPro"/>
</dbReference>
<reference evidence="12" key="1">
    <citation type="submission" date="2012-12" db="EMBL/GenBank/DDBJ databases">
        <authorList>
            <person name="Hellsten U."/>
            <person name="Grimwood J."/>
            <person name="Chapman J.A."/>
            <person name="Shapiro H."/>
            <person name="Aerts A."/>
            <person name="Otillar R.P."/>
            <person name="Terry A.Y."/>
            <person name="Boore J.L."/>
            <person name="Simakov O."/>
            <person name="Marletaz F."/>
            <person name="Cho S.-J."/>
            <person name="Edsinger-Gonzales E."/>
            <person name="Havlak P."/>
            <person name="Kuo D.-H."/>
            <person name="Larsson T."/>
            <person name="Lv J."/>
            <person name="Arendt D."/>
            <person name="Savage R."/>
            <person name="Osoegawa K."/>
            <person name="de Jong P."/>
            <person name="Lindberg D.R."/>
            <person name="Seaver E.C."/>
            <person name="Weisblat D.A."/>
            <person name="Putnam N.H."/>
            <person name="Grigoriev I.V."/>
            <person name="Rokhsar D.S."/>
        </authorList>
    </citation>
    <scope>NUCLEOTIDE SEQUENCE</scope>
    <source>
        <strain evidence="12">I ESC-2004</strain>
    </source>
</reference>
<evidence type="ECO:0000256" key="5">
    <source>
        <dbReference type="ARBA" id="ARBA00023157"/>
    </source>
</evidence>
<dbReference type="EnsemblMetazoa" id="CapteT209264">
    <property type="protein sequence ID" value="CapteP209264"/>
    <property type="gene ID" value="CapteG209264"/>
</dbReference>
<dbReference type="InterPro" id="IPR018097">
    <property type="entry name" value="EGF_Ca-bd_CS"/>
</dbReference>
<keyword evidence="2" id="KW-0732">Signal</keyword>
<evidence type="ECO:0000259" key="9">
    <source>
        <dbReference type="PROSITE" id="PS50026"/>
    </source>
</evidence>
<evidence type="ECO:0000256" key="8">
    <source>
        <dbReference type="SAM" id="MobiDB-lite"/>
    </source>
</evidence>
<dbReference type="PANTHER" id="PTHR24039:SF28">
    <property type="entry name" value="EGF-LIKE DOMAIN-CONTAINING PROTEIN"/>
    <property type="match status" value="1"/>
</dbReference>
<keyword evidence="5" id="KW-1015">Disulfide bond</keyword>
<evidence type="ECO:0000313" key="11">
    <source>
        <dbReference type="EnsemblMetazoa" id="CapteP209264"/>
    </source>
</evidence>
<dbReference type="SUPFAM" id="SSF57196">
    <property type="entry name" value="EGF/Laminin"/>
    <property type="match status" value="1"/>
</dbReference>
<evidence type="ECO:0000256" key="3">
    <source>
        <dbReference type="ARBA" id="ARBA00022737"/>
    </source>
</evidence>
<dbReference type="FunFam" id="2.10.25.10:FF:000038">
    <property type="entry name" value="Fibrillin 2"/>
    <property type="match status" value="1"/>
</dbReference>
<feature type="compositionally biased region" description="Basic and acidic residues" evidence="8">
    <location>
        <begin position="46"/>
        <end position="56"/>
    </location>
</feature>
<comment type="caution">
    <text evidence="7">Lacks conserved residue(s) required for the propagation of feature annotation.</text>
</comment>
<feature type="compositionally biased region" description="Low complexity" evidence="8">
    <location>
        <begin position="108"/>
        <end position="118"/>
    </location>
</feature>
<dbReference type="InterPro" id="IPR049883">
    <property type="entry name" value="NOTCH1_EGF-like"/>
</dbReference>
<evidence type="ECO:0000313" key="10">
    <source>
        <dbReference type="EMBL" id="ELU02161.1"/>
    </source>
</evidence>
<dbReference type="STRING" id="283909.R7U7N3"/>
<dbReference type="PROSITE" id="PS50026">
    <property type="entry name" value="EGF_3"/>
    <property type="match status" value="1"/>
</dbReference>
<dbReference type="Pfam" id="PF07645">
    <property type="entry name" value="EGF_CA"/>
    <property type="match status" value="1"/>
</dbReference>
<protein>
    <recommendedName>
        <fullName evidence="9">EGF-like domain-containing protein</fullName>
    </recommendedName>
</protein>
<dbReference type="SMART" id="SM00181">
    <property type="entry name" value="EGF"/>
    <property type="match status" value="2"/>
</dbReference>
<accession>R7U7N3</accession>
<evidence type="ECO:0000256" key="2">
    <source>
        <dbReference type="ARBA" id="ARBA00022729"/>
    </source>
</evidence>
<dbReference type="PANTHER" id="PTHR24039">
    <property type="entry name" value="FIBRILLIN-RELATED"/>
    <property type="match status" value="1"/>
</dbReference>
<organism evidence="10">
    <name type="scientific">Capitella teleta</name>
    <name type="common">Polychaete worm</name>
    <dbReference type="NCBI Taxonomy" id="283909"/>
    <lineage>
        <taxon>Eukaryota</taxon>
        <taxon>Metazoa</taxon>
        <taxon>Spiralia</taxon>
        <taxon>Lophotrochozoa</taxon>
        <taxon>Annelida</taxon>
        <taxon>Polychaeta</taxon>
        <taxon>Sedentaria</taxon>
        <taxon>Scolecida</taxon>
        <taxon>Capitellidae</taxon>
        <taxon>Capitella</taxon>
    </lineage>
</organism>
<dbReference type="InterPro" id="IPR000152">
    <property type="entry name" value="EGF-type_Asp/Asn_hydroxyl_site"/>
</dbReference>